<dbReference type="AlphaFoldDB" id="A0AAN9EBX7"/>
<evidence type="ECO:0000256" key="1">
    <source>
        <dbReference type="SAM" id="SignalP"/>
    </source>
</evidence>
<evidence type="ECO:0000313" key="2">
    <source>
        <dbReference type="EMBL" id="KAK7247270.1"/>
    </source>
</evidence>
<accession>A0AAN9EBX7</accession>
<feature type="chain" id="PRO_5042983746" evidence="1">
    <location>
        <begin position="19"/>
        <end position="102"/>
    </location>
</feature>
<gene>
    <name evidence="2" type="ORF">RIF29_42150</name>
</gene>
<protein>
    <submittedName>
        <fullName evidence="2">Uncharacterized protein</fullName>
    </submittedName>
</protein>
<keyword evidence="3" id="KW-1185">Reference proteome</keyword>
<proteinExistence type="predicted"/>
<name>A0AAN9EBX7_CROPI</name>
<sequence length="102" mass="11868">MVLNSLVVLAVARVSAEAWQWLSCIRDPFTGEELFDLLISFPFHQLGRLAICLCSFFCLPQPHDSYYSYLPSSDFDYVDDDDDEDSSITFDYDEFYYHSHSD</sequence>
<reference evidence="2 3" key="1">
    <citation type="submission" date="2024-01" db="EMBL/GenBank/DDBJ databases">
        <title>The genomes of 5 underutilized Papilionoideae crops provide insights into root nodulation and disease resistanc.</title>
        <authorList>
            <person name="Yuan L."/>
        </authorList>
    </citation>
    <scope>NUCLEOTIDE SEQUENCE [LARGE SCALE GENOMIC DNA]</scope>
    <source>
        <strain evidence="2">ZHUSHIDOU_FW_LH</strain>
        <tissue evidence="2">Leaf</tissue>
    </source>
</reference>
<feature type="signal peptide" evidence="1">
    <location>
        <begin position="1"/>
        <end position="18"/>
    </location>
</feature>
<dbReference type="Proteomes" id="UP001372338">
    <property type="component" value="Unassembled WGS sequence"/>
</dbReference>
<dbReference type="PANTHER" id="PTHR35104">
    <property type="entry name" value="OS03G0807000 PROTEIN"/>
    <property type="match status" value="1"/>
</dbReference>
<comment type="caution">
    <text evidence="2">The sequence shown here is derived from an EMBL/GenBank/DDBJ whole genome shotgun (WGS) entry which is preliminary data.</text>
</comment>
<dbReference type="EMBL" id="JAYWIO010000008">
    <property type="protein sequence ID" value="KAK7247270.1"/>
    <property type="molecule type" value="Genomic_DNA"/>
</dbReference>
<evidence type="ECO:0000313" key="3">
    <source>
        <dbReference type="Proteomes" id="UP001372338"/>
    </source>
</evidence>
<dbReference type="PANTHER" id="PTHR35104:SF6">
    <property type="entry name" value="PROTEIN, PUTATIVE-RELATED"/>
    <property type="match status" value="1"/>
</dbReference>
<keyword evidence="1" id="KW-0732">Signal</keyword>
<organism evidence="2 3">
    <name type="scientific">Crotalaria pallida</name>
    <name type="common">Smooth rattlebox</name>
    <name type="synonym">Crotalaria striata</name>
    <dbReference type="NCBI Taxonomy" id="3830"/>
    <lineage>
        <taxon>Eukaryota</taxon>
        <taxon>Viridiplantae</taxon>
        <taxon>Streptophyta</taxon>
        <taxon>Embryophyta</taxon>
        <taxon>Tracheophyta</taxon>
        <taxon>Spermatophyta</taxon>
        <taxon>Magnoliopsida</taxon>
        <taxon>eudicotyledons</taxon>
        <taxon>Gunneridae</taxon>
        <taxon>Pentapetalae</taxon>
        <taxon>rosids</taxon>
        <taxon>fabids</taxon>
        <taxon>Fabales</taxon>
        <taxon>Fabaceae</taxon>
        <taxon>Papilionoideae</taxon>
        <taxon>50 kb inversion clade</taxon>
        <taxon>genistoids sensu lato</taxon>
        <taxon>core genistoids</taxon>
        <taxon>Crotalarieae</taxon>
        <taxon>Crotalaria</taxon>
    </lineage>
</organism>